<dbReference type="GO" id="GO:0003824">
    <property type="term" value="F:catalytic activity"/>
    <property type="evidence" value="ECO:0007669"/>
    <property type="project" value="InterPro"/>
</dbReference>
<organism evidence="4">
    <name type="scientific">marine metagenome</name>
    <dbReference type="NCBI Taxonomy" id="408172"/>
    <lineage>
        <taxon>unclassified sequences</taxon>
        <taxon>metagenomes</taxon>
        <taxon>ecological metagenomes</taxon>
    </lineage>
</organism>
<evidence type="ECO:0000256" key="2">
    <source>
        <dbReference type="ARBA" id="ARBA00022723"/>
    </source>
</evidence>
<proteinExistence type="inferred from homology"/>
<dbReference type="Pfam" id="PF01557">
    <property type="entry name" value="FAA_hydrolase"/>
    <property type="match status" value="1"/>
</dbReference>
<reference evidence="4" key="1">
    <citation type="submission" date="2018-05" db="EMBL/GenBank/DDBJ databases">
        <authorList>
            <person name="Lanie J.A."/>
            <person name="Ng W.-L."/>
            <person name="Kazmierczak K.M."/>
            <person name="Andrzejewski T.M."/>
            <person name="Davidsen T.M."/>
            <person name="Wayne K.J."/>
            <person name="Tettelin H."/>
            <person name="Glass J.I."/>
            <person name="Rusch D."/>
            <person name="Podicherti R."/>
            <person name="Tsui H.-C.T."/>
            <person name="Winkler M.E."/>
        </authorList>
    </citation>
    <scope>NUCLEOTIDE SEQUENCE</scope>
</reference>
<dbReference type="GO" id="GO:0046872">
    <property type="term" value="F:metal ion binding"/>
    <property type="evidence" value="ECO:0007669"/>
    <property type="project" value="UniProtKB-KW"/>
</dbReference>
<keyword evidence="2" id="KW-0479">Metal-binding</keyword>
<evidence type="ECO:0000259" key="3">
    <source>
        <dbReference type="Pfam" id="PF01557"/>
    </source>
</evidence>
<dbReference type="InterPro" id="IPR036663">
    <property type="entry name" value="Fumarylacetoacetase_C_sf"/>
</dbReference>
<feature type="domain" description="Fumarylacetoacetase-like C-terminal" evidence="3">
    <location>
        <begin position="81"/>
        <end position="268"/>
    </location>
</feature>
<dbReference type="InterPro" id="IPR051121">
    <property type="entry name" value="FAH"/>
</dbReference>
<dbReference type="PANTHER" id="PTHR42796">
    <property type="entry name" value="FUMARYLACETOACETATE HYDROLASE DOMAIN-CONTAINING PROTEIN 2A-RELATED"/>
    <property type="match status" value="1"/>
</dbReference>
<evidence type="ECO:0000256" key="1">
    <source>
        <dbReference type="ARBA" id="ARBA00010211"/>
    </source>
</evidence>
<dbReference type="SUPFAM" id="SSF56529">
    <property type="entry name" value="FAH"/>
    <property type="match status" value="1"/>
</dbReference>
<dbReference type="Gene3D" id="3.90.850.10">
    <property type="entry name" value="Fumarylacetoacetase-like, C-terminal domain"/>
    <property type="match status" value="1"/>
</dbReference>
<name>A0A381P3R2_9ZZZZ</name>
<evidence type="ECO:0000313" key="4">
    <source>
        <dbReference type="EMBL" id="SUZ61194.1"/>
    </source>
</evidence>
<sequence length="302" mass="33082">MKLVLFNDYRLGVLQNGNVVDAMASLEGLHFHKPQEMVEGIISRWDQVKPKIDQEIQGKEGIPISDVTLRAPIPKPPKLICAAVNYLEFGQRKPAILDAFLKSPTAVIATEETCELPPVPASIFHHEPELAFVIGKTATKVNQKDALSHVFGYCNFLDMSARGLQGAVGNSFFLGKCWDSFAPMGPALVTADEIPEPNNLQVQLWNNGEARHDFPTSDMAHQIPELISEISKVTTLEPGDVIATGVNHQQIGAVQDGDTLEMRIENLGPPLVIHIKDPSKREWPRGIDTDFAAMVIAAAPLD</sequence>
<comment type="similarity">
    <text evidence="1">Belongs to the FAH family.</text>
</comment>
<protein>
    <recommendedName>
        <fullName evidence="3">Fumarylacetoacetase-like C-terminal domain-containing protein</fullName>
    </recommendedName>
</protein>
<dbReference type="GO" id="GO:0044281">
    <property type="term" value="P:small molecule metabolic process"/>
    <property type="evidence" value="ECO:0007669"/>
    <property type="project" value="UniProtKB-ARBA"/>
</dbReference>
<dbReference type="AlphaFoldDB" id="A0A381P3R2"/>
<dbReference type="PANTHER" id="PTHR42796:SF4">
    <property type="entry name" value="FUMARYLACETOACETATE HYDROLASE DOMAIN-CONTAINING PROTEIN 2A"/>
    <property type="match status" value="1"/>
</dbReference>
<dbReference type="EMBL" id="UINC01000787">
    <property type="protein sequence ID" value="SUZ61194.1"/>
    <property type="molecule type" value="Genomic_DNA"/>
</dbReference>
<accession>A0A381P3R2</accession>
<dbReference type="InterPro" id="IPR011234">
    <property type="entry name" value="Fumarylacetoacetase-like_C"/>
</dbReference>
<gene>
    <name evidence="4" type="ORF">METZ01_LOCUS14048</name>
</gene>